<feature type="region of interest" description="Disordered" evidence="1">
    <location>
        <begin position="62"/>
        <end position="111"/>
    </location>
</feature>
<name>A0A9D4MAX6_DREPO</name>
<comment type="caution">
    <text evidence="2">The sequence shown here is derived from an EMBL/GenBank/DDBJ whole genome shotgun (WGS) entry which is preliminary data.</text>
</comment>
<feature type="compositionally biased region" description="Polar residues" evidence="1">
    <location>
        <begin position="86"/>
        <end position="104"/>
    </location>
</feature>
<feature type="region of interest" description="Disordered" evidence="1">
    <location>
        <begin position="1"/>
        <end position="29"/>
    </location>
</feature>
<evidence type="ECO:0000313" key="3">
    <source>
        <dbReference type="Proteomes" id="UP000828390"/>
    </source>
</evidence>
<keyword evidence="3" id="KW-1185">Reference proteome</keyword>
<feature type="region of interest" description="Disordered" evidence="1">
    <location>
        <begin position="278"/>
        <end position="343"/>
    </location>
</feature>
<protein>
    <submittedName>
        <fullName evidence="2">Uncharacterized protein</fullName>
    </submittedName>
</protein>
<dbReference type="Proteomes" id="UP000828390">
    <property type="component" value="Unassembled WGS sequence"/>
</dbReference>
<accession>A0A9D4MAX6</accession>
<evidence type="ECO:0000313" key="2">
    <source>
        <dbReference type="EMBL" id="KAH3872394.1"/>
    </source>
</evidence>
<evidence type="ECO:0000256" key="1">
    <source>
        <dbReference type="SAM" id="MobiDB-lite"/>
    </source>
</evidence>
<sequence length="575" mass="64915">MTDDTPPSLPPRVRQHITGHGDPSALQQQQDMHMWQHISLSQPQTAPGIQALPIGMGFNSRPQQQVWQDHTSAFSQRGWQPFPHAHTQQSPQEPQDLTRSQPQSWAGGDMNRTPTVQQLQQLVFLQQQQTLQMQQQQHQQHHLTHEQGLHHLDPLVQHDDRQHDKFTKSPSPQIEENRNSPAVGRPFMHNMTSPQQPAWQPVLHQYDLPHAEPQHSQAFSSVSHHQPLFAQQQYVHQPVWQHTPYSQLPVQHIRQNTQPMQQQPLQQQFLWQQQQQSQLQQHQLQQPQRQPLAHPALSQPDPQPPYSPQSSSSSSFTDRPTSFEKKDPDSQANHASMFNRMPTNDHISILSRKDRLNPADSSTGLSPLNSHVSMNSNSPKPPIRILSKSHQNGEQLPGFNHSPKQVEQNSPSISIAQNIVQRPVHGVGSGLNNTQMSMQSALKPQNFNPNPNTSPYQSMTSPSPMPKGVGVHGNQQSHPRFQSPGKEQPSGPRPNQYRPRSPAAVVRSHQPQGVVINNIYQRTGPVSNTVKRNGQTKLLDPRICYSIPECAAQVSGHVQEKKVIVCLFYASCVCV</sequence>
<feature type="compositionally biased region" description="Polar residues" evidence="1">
    <location>
        <begin position="62"/>
        <end position="78"/>
    </location>
</feature>
<proteinExistence type="predicted"/>
<feature type="region of interest" description="Disordered" evidence="1">
    <location>
        <begin position="442"/>
        <end position="508"/>
    </location>
</feature>
<gene>
    <name evidence="2" type="ORF">DPMN_035610</name>
</gene>
<organism evidence="2 3">
    <name type="scientific">Dreissena polymorpha</name>
    <name type="common">Zebra mussel</name>
    <name type="synonym">Mytilus polymorpha</name>
    <dbReference type="NCBI Taxonomy" id="45954"/>
    <lineage>
        <taxon>Eukaryota</taxon>
        <taxon>Metazoa</taxon>
        <taxon>Spiralia</taxon>
        <taxon>Lophotrochozoa</taxon>
        <taxon>Mollusca</taxon>
        <taxon>Bivalvia</taxon>
        <taxon>Autobranchia</taxon>
        <taxon>Heteroconchia</taxon>
        <taxon>Euheterodonta</taxon>
        <taxon>Imparidentia</taxon>
        <taxon>Neoheterodontei</taxon>
        <taxon>Myida</taxon>
        <taxon>Dreissenoidea</taxon>
        <taxon>Dreissenidae</taxon>
        <taxon>Dreissena</taxon>
    </lineage>
</organism>
<feature type="compositionally biased region" description="Polar residues" evidence="1">
    <location>
        <begin position="330"/>
        <end position="343"/>
    </location>
</feature>
<dbReference type="AlphaFoldDB" id="A0A9D4MAX6"/>
<feature type="compositionally biased region" description="Polar residues" evidence="1">
    <location>
        <begin position="359"/>
        <end position="378"/>
    </location>
</feature>
<reference evidence="2" key="1">
    <citation type="journal article" date="2019" name="bioRxiv">
        <title>The Genome of the Zebra Mussel, Dreissena polymorpha: A Resource for Invasive Species Research.</title>
        <authorList>
            <person name="McCartney M.A."/>
            <person name="Auch B."/>
            <person name="Kono T."/>
            <person name="Mallez S."/>
            <person name="Zhang Y."/>
            <person name="Obille A."/>
            <person name="Becker A."/>
            <person name="Abrahante J.E."/>
            <person name="Garbe J."/>
            <person name="Badalamenti J.P."/>
            <person name="Herman A."/>
            <person name="Mangelson H."/>
            <person name="Liachko I."/>
            <person name="Sullivan S."/>
            <person name="Sone E.D."/>
            <person name="Koren S."/>
            <person name="Silverstein K.A.T."/>
            <person name="Beckman K.B."/>
            <person name="Gohl D.M."/>
        </authorList>
    </citation>
    <scope>NUCLEOTIDE SEQUENCE</scope>
    <source>
        <strain evidence="2">Duluth1</strain>
        <tissue evidence="2">Whole animal</tissue>
    </source>
</reference>
<dbReference type="EMBL" id="JAIWYP010000002">
    <property type="protein sequence ID" value="KAH3872394.1"/>
    <property type="molecule type" value="Genomic_DNA"/>
</dbReference>
<reference evidence="2" key="2">
    <citation type="submission" date="2020-11" db="EMBL/GenBank/DDBJ databases">
        <authorList>
            <person name="McCartney M.A."/>
            <person name="Auch B."/>
            <person name="Kono T."/>
            <person name="Mallez S."/>
            <person name="Becker A."/>
            <person name="Gohl D.M."/>
            <person name="Silverstein K.A.T."/>
            <person name="Koren S."/>
            <person name="Bechman K.B."/>
            <person name="Herman A."/>
            <person name="Abrahante J.E."/>
            <person name="Garbe J."/>
        </authorList>
    </citation>
    <scope>NUCLEOTIDE SEQUENCE</scope>
    <source>
        <strain evidence="2">Duluth1</strain>
        <tissue evidence="2">Whole animal</tissue>
    </source>
</reference>
<feature type="region of interest" description="Disordered" evidence="1">
    <location>
        <begin position="160"/>
        <end position="180"/>
    </location>
</feature>
<feature type="compositionally biased region" description="Polar residues" evidence="1">
    <location>
        <begin position="442"/>
        <end position="462"/>
    </location>
</feature>
<feature type="compositionally biased region" description="Low complexity" evidence="1">
    <location>
        <begin position="278"/>
        <end position="292"/>
    </location>
</feature>
<feature type="region of interest" description="Disordered" evidence="1">
    <location>
        <begin position="356"/>
        <end position="382"/>
    </location>
</feature>